<dbReference type="Proteomes" id="UP000187209">
    <property type="component" value="Unassembled WGS sequence"/>
</dbReference>
<evidence type="ECO:0000313" key="2">
    <source>
        <dbReference type="Proteomes" id="UP000187209"/>
    </source>
</evidence>
<accession>A0A1R2AW46</accession>
<dbReference type="AlphaFoldDB" id="A0A1R2AW46"/>
<evidence type="ECO:0000313" key="1">
    <source>
        <dbReference type="EMBL" id="OMJ68727.1"/>
    </source>
</evidence>
<gene>
    <name evidence="1" type="ORF">SteCoe_33746</name>
</gene>
<name>A0A1R2AW46_9CILI</name>
<proteinExistence type="predicted"/>
<reference evidence="1 2" key="1">
    <citation type="submission" date="2016-11" db="EMBL/GenBank/DDBJ databases">
        <title>The macronuclear genome of Stentor coeruleus: a giant cell with tiny introns.</title>
        <authorList>
            <person name="Slabodnick M."/>
            <person name="Ruby J.G."/>
            <person name="Reiff S.B."/>
            <person name="Swart E.C."/>
            <person name="Gosai S."/>
            <person name="Prabakaran S."/>
            <person name="Witkowska E."/>
            <person name="Larue G.E."/>
            <person name="Fisher S."/>
            <person name="Freeman R.M."/>
            <person name="Gunawardena J."/>
            <person name="Chu W."/>
            <person name="Stover N.A."/>
            <person name="Gregory B.D."/>
            <person name="Nowacki M."/>
            <person name="Derisi J."/>
            <person name="Roy S.W."/>
            <person name="Marshall W.F."/>
            <person name="Sood P."/>
        </authorList>
    </citation>
    <scope>NUCLEOTIDE SEQUENCE [LARGE SCALE GENOMIC DNA]</scope>
    <source>
        <strain evidence="1">WM001</strain>
    </source>
</reference>
<protein>
    <submittedName>
        <fullName evidence="1">Uncharacterized protein</fullName>
    </submittedName>
</protein>
<comment type="caution">
    <text evidence="1">The sequence shown here is derived from an EMBL/GenBank/DDBJ whole genome shotgun (WGS) entry which is preliminary data.</text>
</comment>
<keyword evidence="2" id="KW-1185">Reference proteome</keyword>
<dbReference type="EMBL" id="MPUH01001289">
    <property type="protein sequence ID" value="OMJ68727.1"/>
    <property type="molecule type" value="Genomic_DNA"/>
</dbReference>
<organism evidence="1 2">
    <name type="scientific">Stentor coeruleus</name>
    <dbReference type="NCBI Taxonomy" id="5963"/>
    <lineage>
        <taxon>Eukaryota</taxon>
        <taxon>Sar</taxon>
        <taxon>Alveolata</taxon>
        <taxon>Ciliophora</taxon>
        <taxon>Postciliodesmatophora</taxon>
        <taxon>Heterotrichea</taxon>
        <taxon>Heterotrichida</taxon>
        <taxon>Stentoridae</taxon>
        <taxon>Stentor</taxon>
    </lineage>
</organism>
<sequence>MSTPSSYPKTVMSADLLDRISRSRSRSSEDSSQYPLKISLSQDLISHFNDPEMISKIRSGSSASKITINQNLDSSNYSEGIINIFSSSVTNKLSALNLFLDEISEITSSDKLQFDLFLPESKVNTLSNLYGTSLSALQKSSNATVSIQKRISGLRDKALKLSGKVSEVKDLASIIYRSAFERKYSPPHKVKVNESRYEEVSYKFAAPGDIAIDISDKRSSIWKKFRTEFGLDVGIRDSKPPLKDTDAVIVRIIHSIPTNLLDY</sequence>